<dbReference type="PRINTS" id="PR00463">
    <property type="entry name" value="EP450I"/>
</dbReference>
<sequence>MVFTLEDLCNTKIVLGIVTIGALYAAYNVYKFISPLIEERKKGLEILKRVAGPRPHWLLGHLDKLEPTQDVILKVTQECATYPKMGQLWFGPIVSYLMLYHPHVVKPLLKLTEPKDNMAYRFIRPWIGDGLLVSSGKKWHRNRHLLTRAFHFDILKQYAKVFNSCIETMLKKWSAIKDGTPVEMFEHVSLMTLDNMLQCAISCKTNCQNVGSDHTYISAVYTLTTIAMKRVFNPLCHNDFIFSLTPNGRKFKKACDYIHEYDEQVINERKSSLKALLKGRNNKNENCLELDEVQLITSLYQKNGKSLDFLDILLLTRDKDGKGLSDREIRDEVDTFLFEGHDTTASGISWAFYCLATYPKYQEKCREEVRKILEDKDHIEWDDLSKMTYLTMFIKEVLRLYPPVFAIARRTENPVTFPRGFAEDQFHVGDKPVDVKHCSYTVQSPYNISVPIVVLHRNETVWNDPQVFDPSRFSVENSASRSPYAYLPFSAGPRNCIGQNFAMGEMKIAIAKVLRSYRLYTDKECPAPVMMPMIVLKSTNGIYIKMAKL</sequence>
<comment type="similarity">
    <text evidence="1 2">Belongs to the cytochrome P450 family.</text>
</comment>
<dbReference type="Gene3D" id="1.10.630.10">
    <property type="entry name" value="Cytochrome P450"/>
    <property type="match status" value="1"/>
</dbReference>
<dbReference type="InterPro" id="IPR017972">
    <property type="entry name" value="Cyt_P450_CS"/>
</dbReference>
<dbReference type="InterPro" id="IPR001128">
    <property type="entry name" value="Cyt_P450"/>
</dbReference>
<keyword evidence="2" id="KW-0408">Iron</keyword>
<evidence type="ECO:0000313" key="5">
    <source>
        <dbReference type="Proteomes" id="UP001642483"/>
    </source>
</evidence>
<dbReference type="EMBL" id="CAWYQH010000024">
    <property type="protein sequence ID" value="CAK8675650.1"/>
    <property type="molecule type" value="Genomic_DNA"/>
</dbReference>
<dbReference type="Pfam" id="PF00067">
    <property type="entry name" value="p450"/>
    <property type="match status" value="1"/>
</dbReference>
<keyword evidence="2" id="KW-0349">Heme</keyword>
<dbReference type="InterPro" id="IPR050196">
    <property type="entry name" value="Cytochrome_P450_Monoox"/>
</dbReference>
<evidence type="ECO:0000256" key="2">
    <source>
        <dbReference type="RuleBase" id="RU000461"/>
    </source>
</evidence>
<dbReference type="InterPro" id="IPR002401">
    <property type="entry name" value="Cyt_P450_E_grp-I"/>
</dbReference>
<keyword evidence="3" id="KW-1133">Transmembrane helix</keyword>
<proteinExistence type="inferred from homology"/>
<dbReference type="PROSITE" id="PS00086">
    <property type="entry name" value="CYTOCHROME_P450"/>
    <property type="match status" value="1"/>
</dbReference>
<reference evidence="4 5" key="1">
    <citation type="submission" date="2024-02" db="EMBL/GenBank/DDBJ databases">
        <authorList>
            <person name="Daric V."/>
            <person name="Darras S."/>
        </authorList>
    </citation>
    <scope>NUCLEOTIDE SEQUENCE [LARGE SCALE GENOMIC DNA]</scope>
</reference>
<evidence type="ECO:0000256" key="3">
    <source>
        <dbReference type="SAM" id="Phobius"/>
    </source>
</evidence>
<dbReference type="PANTHER" id="PTHR24291">
    <property type="entry name" value="CYTOCHROME P450 FAMILY 4"/>
    <property type="match status" value="1"/>
</dbReference>
<accession>A0ABP0F7L7</accession>
<keyword evidence="5" id="KW-1185">Reference proteome</keyword>
<keyword evidence="3" id="KW-0472">Membrane</keyword>
<keyword evidence="2" id="KW-0503">Monooxygenase</keyword>
<dbReference type="Proteomes" id="UP001642483">
    <property type="component" value="Unassembled WGS sequence"/>
</dbReference>
<dbReference type="InterPro" id="IPR036396">
    <property type="entry name" value="Cyt_P450_sf"/>
</dbReference>
<dbReference type="PANTHER" id="PTHR24291:SF201">
    <property type="entry name" value="CYTOCHROME P450, FAMILY 4, SUBFAMILY B, POLYPEPTIDE 7"/>
    <property type="match status" value="1"/>
</dbReference>
<evidence type="ECO:0008006" key="6">
    <source>
        <dbReference type="Google" id="ProtNLM"/>
    </source>
</evidence>
<dbReference type="PRINTS" id="PR00385">
    <property type="entry name" value="P450"/>
</dbReference>
<comment type="caution">
    <text evidence="4">The sequence shown here is derived from an EMBL/GenBank/DDBJ whole genome shotgun (WGS) entry which is preliminary data.</text>
</comment>
<evidence type="ECO:0000256" key="1">
    <source>
        <dbReference type="ARBA" id="ARBA00010617"/>
    </source>
</evidence>
<keyword evidence="2" id="KW-0560">Oxidoreductase</keyword>
<dbReference type="CDD" id="cd20659">
    <property type="entry name" value="CYP4B_4F-like"/>
    <property type="match status" value="1"/>
</dbReference>
<organism evidence="4 5">
    <name type="scientific">Clavelina lepadiformis</name>
    <name type="common">Light-bulb sea squirt</name>
    <name type="synonym">Ascidia lepadiformis</name>
    <dbReference type="NCBI Taxonomy" id="159417"/>
    <lineage>
        <taxon>Eukaryota</taxon>
        <taxon>Metazoa</taxon>
        <taxon>Chordata</taxon>
        <taxon>Tunicata</taxon>
        <taxon>Ascidiacea</taxon>
        <taxon>Aplousobranchia</taxon>
        <taxon>Clavelinidae</taxon>
        <taxon>Clavelina</taxon>
    </lineage>
</organism>
<protein>
    <recommendedName>
        <fullName evidence="6">Cytochrome P450</fullName>
    </recommendedName>
</protein>
<dbReference type="SUPFAM" id="SSF48264">
    <property type="entry name" value="Cytochrome P450"/>
    <property type="match status" value="1"/>
</dbReference>
<gene>
    <name evidence="4" type="ORF">CVLEPA_LOCUS5203</name>
</gene>
<feature type="transmembrane region" description="Helical" evidence="3">
    <location>
        <begin position="13"/>
        <end position="33"/>
    </location>
</feature>
<keyword evidence="2" id="KW-0479">Metal-binding</keyword>
<evidence type="ECO:0000313" key="4">
    <source>
        <dbReference type="EMBL" id="CAK8675650.1"/>
    </source>
</evidence>
<name>A0ABP0F7L7_CLALP</name>
<keyword evidence="3" id="KW-0812">Transmembrane</keyword>